<evidence type="ECO:0000313" key="2">
    <source>
        <dbReference type="Proteomes" id="UP000295560"/>
    </source>
</evidence>
<dbReference type="RefSeq" id="WP_132428829.1">
    <property type="nucleotide sequence ID" value="NZ_SMFZ01000002.1"/>
</dbReference>
<dbReference type="AlphaFoldDB" id="A0A4R1HIU5"/>
<gene>
    <name evidence="1" type="ORF">EV378_4181</name>
</gene>
<proteinExistence type="predicted"/>
<protein>
    <submittedName>
        <fullName evidence="1">Uncharacterized protein</fullName>
    </submittedName>
</protein>
<evidence type="ECO:0000313" key="1">
    <source>
        <dbReference type="EMBL" id="TCK20230.1"/>
    </source>
</evidence>
<accession>A0A4R1HIU5</accession>
<comment type="caution">
    <text evidence="1">The sequence shown here is derived from an EMBL/GenBank/DDBJ whole genome shotgun (WGS) entry which is preliminary data.</text>
</comment>
<dbReference type="Proteomes" id="UP000295560">
    <property type="component" value="Unassembled WGS sequence"/>
</dbReference>
<sequence>MTGSSRTIVVDPPGELREVDTRHALERIGLLNGGGRRARAALDDVLAAPHRVMPPVLYAASEVLTALDRPAEAAVWFYAGQLRARYDATRCTDPSAASALGLLRDRYGEPVNRWAFADEGRVRRAAVTAVAWDRSAPHDYDHRWIALHGMRAFLPDDGGPASVPQQEWPALAAQVRAEYLTGLREVLREVFGPRP</sequence>
<keyword evidence="2" id="KW-1185">Reference proteome</keyword>
<name>A0A4R1HIU5_PSEEN</name>
<organism evidence="1 2">
    <name type="scientific">Pseudonocardia endophytica</name>
    <dbReference type="NCBI Taxonomy" id="401976"/>
    <lineage>
        <taxon>Bacteria</taxon>
        <taxon>Bacillati</taxon>
        <taxon>Actinomycetota</taxon>
        <taxon>Actinomycetes</taxon>
        <taxon>Pseudonocardiales</taxon>
        <taxon>Pseudonocardiaceae</taxon>
        <taxon>Pseudonocardia</taxon>
    </lineage>
</organism>
<reference evidence="1 2" key="1">
    <citation type="submission" date="2019-03" db="EMBL/GenBank/DDBJ databases">
        <title>Sequencing the genomes of 1000 actinobacteria strains.</title>
        <authorList>
            <person name="Klenk H.-P."/>
        </authorList>
    </citation>
    <scope>NUCLEOTIDE SEQUENCE [LARGE SCALE GENOMIC DNA]</scope>
    <source>
        <strain evidence="1 2">DSM 44969</strain>
    </source>
</reference>
<dbReference type="OrthoDB" id="3574559at2"/>
<dbReference type="EMBL" id="SMFZ01000002">
    <property type="protein sequence ID" value="TCK20230.1"/>
    <property type="molecule type" value="Genomic_DNA"/>
</dbReference>